<comment type="caution">
    <text evidence="2">The sequence shown here is derived from an EMBL/GenBank/DDBJ whole genome shotgun (WGS) entry which is preliminary data.</text>
</comment>
<evidence type="ECO:0000313" key="2">
    <source>
        <dbReference type="EMBL" id="MEO3691623.1"/>
    </source>
</evidence>
<organism evidence="2 3">
    <name type="scientific">Roseateles paludis</name>
    <dbReference type="NCBI Taxonomy" id="3145238"/>
    <lineage>
        <taxon>Bacteria</taxon>
        <taxon>Pseudomonadati</taxon>
        <taxon>Pseudomonadota</taxon>
        <taxon>Betaproteobacteria</taxon>
        <taxon>Burkholderiales</taxon>
        <taxon>Sphaerotilaceae</taxon>
        <taxon>Roseateles</taxon>
    </lineage>
</organism>
<accession>A0ABV0G1M3</accession>
<proteinExistence type="predicted"/>
<keyword evidence="3" id="KW-1185">Reference proteome</keyword>
<keyword evidence="1" id="KW-0472">Membrane</keyword>
<gene>
    <name evidence="2" type="ORF">ABDJ85_09095</name>
</gene>
<sequence length="222" mass="23980">MPTPAASPDPACSGLSNSERAALIGVAGVATTLAFNGLVILHARRQLRDNLITALRSDVRSIVQAFHLTHIVKAYVFAASLRQLDATTLAGYDTAREETYFKLYESLSPQLGTLPQDLAREVVRFYTFLHVSRDAAKPLMAMASKTPDLVRFHIHTGNVLIALREVLLAAVQVLGKKYSRQRSSDEGAALASRLLAEVNAAIKGLETHYGHPAPTLQAPASP</sequence>
<evidence type="ECO:0000256" key="1">
    <source>
        <dbReference type="SAM" id="Phobius"/>
    </source>
</evidence>
<reference evidence="2 3" key="1">
    <citation type="submission" date="2024-05" db="EMBL/GenBank/DDBJ databases">
        <title>Roseateles sp. DJS-2-20 16S ribosomal RNA gene Genome sequencing and assembly.</title>
        <authorList>
            <person name="Woo H."/>
        </authorList>
    </citation>
    <scope>NUCLEOTIDE SEQUENCE [LARGE SCALE GENOMIC DNA]</scope>
    <source>
        <strain evidence="2 3">DJS-2-20</strain>
    </source>
</reference>
<keyword evidence="1" id="KW-1133">Transmembrane helix</keyword>
<name>A0ABV0G1M3_9BURK</name>
<feature type="transmembrane region" description="Helical" evidence="1">
    <location>
        <begin position="20"/>
        <end position="41"/>
    </location>
</feature>
<evidence type="ECO:0008006" key="4">
    <source>
        <dbReference type="Google" id="ProtNLM"/>
    </source>
</evidence>
<protein>
    <recommendedName>
        <fullName evidence="4">DUF4760 domain-containing protein</fullName>
    </recommendedName>
</protein>
<dbReference type="Proteomes" id="UP001495147">
    <property type="component" value="Unassembled WGS sequence"/>
</dbReference>
<evidence type="ECO:0000313" key="3">
    <source>
        <dbReference type="Proteomes" id="UP001495147"/>
    </source>
</evidence>
<dbReference type="RefSeq" id="WP_347704441.1">
    <property type="nucleotide sequence ID" value="NZ_JBDPZD010000002.1"/>
</dbReference>
<dbReference type="EMBL" id="JBDPZD010000002">
    <property type="protein sequence ID" value="MEO3691623.1"/>
    <property type="molecule type" value="Genomic_DNA"/>
</dbReference>
<keyword evidence="1" id="KW-0812">Transmembrane</keyword>